<dbReference type="EMBL" id="JABDTM020026143">
    <property type="protein sequence ID" value="KAH0812316.1"/>
    <property type="molecule type" value="Genomic_DNA"/>
</dbReference>
<dbReference type="AlphaFoldDB" id="A0A8J6LGK7"/>
<feature type="region of interest" description="Disordered" evidence="1">
    <location>
        <begin position="599"/>
        <end position="618"/>
    </location>
</feature>
<accession>A0A8J6LGK7</accession>
<proteinExistence type="predicted"/>
<evidence type="ECO:0000256" key="1">
    <source>
        <dbReference type="SAM" id="MobiDB-lite"/>
    </source>
</evidence>
<organism evidence="2 3">
    <name type="scientific">Tenebrio molitor</name>
    <name type="common">Yellow mealworm beetle</name>
    <dbReference type="NCBI Taxonomy" id="7067"/>
    <lineage>
        <taxon>Eukaryota</taxon>
        <taxon>Metazoa</taxon>
        <taxon>Ecdysozoa</taxon>
        <taxon>Arthropoda</taxon>
        <taxon>Hexapoda</taxon>
        <taxon>Insecta</taxon>
        <taxon>Pterygota</taxon>
        <taxon>Neoptera</taxon>
        <taxon>Endopterygota</taxon>
        <taxon>Coleoptera</taxon>
        <taxon>Polyphaga</taxon>
        <taxon>Cucujiformia</taxon>
        <taxon>Tenebrionidae</taxon>
        <taxon>Tenebrio</taxon>
    </lineage>
</organism>
<keyword evidence="3" id="KW-1185">Reference proteome</keyword>
<reference evidence="2" key="2">
    <citation type="submission" date="2021-08" db="EMBL/GenBank/DDBJ databases">
        <authorList>
            <person name="Eriksson T."/>
        </authorList>
    </citation>
    <scope>NUCLEOTIDE SEQUENCE</scope>
    <source>
        <strain evidence="2">Stoneville</strain>
        <tissue evidence="2">Whole head</tissue>
    </source>
</reference>
<reference evidence="2" key="1">
    <citation type="journal article" date="2020" name="J Insects Food Feed">
        <title>The yellow mealworm (Tenebrio molitor) genome: a resource for the emerging insects as food and feed industry.</title>
        <authorList>
            <person name="Eriksson T."/>
            <person name="Andere A."/>
            <person name="Kelstrup H."/>
            <person name="Emery V."/>
            <person name="Picard C."/>
        </authorList>
    </citation>
    <scope>NUCLEOTIDE SEQUENCE</scope>
    <source>
        <strain evidence="2">Stoneville</strain>
        <tissue evidence="2">Whole head</tissue>
    </source>
</reference>
<comment type="caution">
    <text evidence="2">The sequence shown here is derived from an EMBL/GenBank/DDBJ whole genome shotgun (WGS) entry which is preliminary data.</text>
</comment>
<evidence type="ECO:0000313" key="2">
    <source>
        <dbReference type="EMBL" id="KAH0812316.1"/>
    </source>
</evidence>
<gene>
    <name evidence="2" type="ORF">GEV33_010475</name>
</gene>
<evidence type="ECO:0000313" key="3">
    <source>
        <dbReference type="Proteomes" id="UP000719412"/>
    </source>
</evidence>
<protein>
    <submittedName>
        <fullName evidence="2">Uncharacterized protein</fullName>
    </submittedName>
</protein>
<dbReference type="Proteomes" id="UP000719412">
    <property type="component" value="Unassembled WGS sequence"/>
</dbReference>
<name>A0A8J6LGK7_TENMO</name>
<sequence length="642" mass="74156">MTIYSKEMKITIRCVEDTIKEVMRSLGTYVRKKKLEEGRKIGGVSELKYLFKYTFKERASDKAHIREIVRKANKVLGCVWGIGEEKSILMYGAGIWRWKEQEEVERVQENYNLRWVLGVDRETPGYIVREECKRKRLRVKAEKRAAKWKGRVQDTDEMLERKKRTRRKRCVREREGGRERERENYQRNGYASEEVERLRAKGRWTNVELSERNKDTDKQERRERIKEFRYNREYERCMAEEIPEYLRRERECKRDRKMMVRFRCGNEERENRYCTEGGPAWEFSEVGQIDDHVIVQLSPIQCQPGPGRRDLTVKSNTLNNGGDSVQRVVIADDYNVNRMGPVKWSHSTCTAPVQAIITISIQMRSRRRRHRTKGRLSWSCGFTVGFARRSDAALVPPQTAVDSDGLCEDMPSIKAKKLLKIPAIVYNASFSKTCPRNPNSIHNASVFTNFLSGAGFERNEAVHHHEGIEQNFVKKLKITLSIQTAKSDIRTYEEPRLPCKPTKILGSRPRGSKSSSSAGLLVIVIVRRCPQVDIILRRASCYIPSVSGRRHPALPSVPAMGVIYNVLNKQRPVLPPLEIFIFAATAGFIPRTSTCNLGPSETARLPRPAPPDRDDLRGGRRAAIVSGRTRFIWMVYDFINSS</sequence>